<accession>A0ABS5HJ67</accession>
<dbReference type="RefSeq" id="WP_212142232.1">
    <property type="nucleotide sequence ID" value="NZ_JAGSSW010000007.1"/>
</dbReference>
<comment type="caution">
    <text evidence="4">The sequence shown here is derived from an EMBL/GenBank/DDBJ whole genome shotgun (WGS) entry which is preliminary data.</text>
</comment>
<dbReference type="CDD" id="cd12797">
    <property type="entry name" value="M23_peptidase"/>
    <property type="match status" value="1"/>
</dbReference>
<dbReference type="EMBL" id="JAGSSW010000007">
    <property type="protein sequence ID" value="MBR8464301.1"/>
    <property type="molecule type" value="Genomic_DNA"/>
</dbReference>
<dbReference type="Pfam" id="PF01551">
    <property type="entry name" value="Peptidase_M23"/>
    <property type="match status" value="1"/>
</dbReference>
<dbReference type="SUPFAM" id="SSF51261">
    <property type="entry name" value="Duplicated hybrid motif"/>
    <property type="match status" value="1"/>
</dbReference>
<dbReference type="InterPro" id="IPR011055">
    <property type="entry name" value="Dup_hybrid_motif"/>
</dbReference>
<proteinExistence type="predicted"/>
<keyword evidence="5" id="KW-1185">Reference proteome</keyword>
<feature type="transmembrane region" description="Helical" evidence="2">
    <location>
        <begin position="7"/>
        <end position="28"/>
    </location>
</feature>
<evidence type="ECO:0000256" key="2">
    <source>
        <dbReference type="SAM" id="Phobius"/>
    </source>
</evidence>
<dbReference type="InterPro" id="IPR050570">
    <property type="entry name" value="Cell_wall_metabolism_enzyme"/>
</dbReference>
<name>A0ABS5HJ67_9BACT</name>
<keyword evidence="1" id="KW-0732">Signal</keyword>
<keyword evidence="2" id="KW-0812">Transmembrane</keyword>
<organism evidence="4 5">
    <name type="scientific">Campylobacter anatolicus</name>
    <dbReference type="NCBI Taxonomy" id="2829105"/>
    <lineage>
        <taxon>Bacteria</taxon>
        <taxon>Pseudomonadati</taxon>
        <taxon>Campylobacterota</taxon>
        <taxon>Epsilonproteobacteria</taxon>
        <taxon>Campylobacterales</taxon>
        <taxon>Campylobacteraceae</taxon>
        <taxon>Campylobacter</taxon>
    </lineage>
</organism>
<protein>
    <submittedName>
        <fullName evidence="4">M23 family metallopeptidase</fullName>
    </submittedName>
</protein>
<evidence type="ECO:0000256" key="1">
    <source>
        <dbReference type="ARBA" id="ARBA00022729"/>
    </source>
</evidence>
<dbReference type="PANTHER" id="PTHR21666">
    <property type="entry name" value="PEPTIDASE-RELATED"/>
    <property type="match status" value="1"/>
</dbReference>
<gene>
    <name evidence="4" type="ORF">KDD93_06965</name>
</gene>
<dbReference type="PANTHER" id="PTHR21666:SF289">
    <property type="entry name" value="L-ALA--D-GLU ENDOPEPTIDASE"/>
    <property type="match status" value="1"/>
</dbReference>
<feature type="domain" description="M23ase beta-sheet core" evidence="3">
    <location>
        <begin position="336"/>
        <end position="429"/>
    </location>
</feature>
<sequence length="456" mass="51279">MRRRGIGGFSIFMLLFLVTIVGGIVYILNSDSFERNAPIIGIKDKVHWNLRTPMNIKFKDDSGVKFVRISMNDGVNDLNVLNQIIENPSTDLDINLTFPKTAFFATKDTYEMTIEATDTSKWGFFSGNKSSKKVQVILDTSKPDLYILSQSYSISKGGSAAVVFRATDNQLKEVYVQTSFGKKFQATPFYKDGFYMSLVAWPVQVENFSADVIARDFAGNESKSHVRYFYQDTKYRESTIALKDNFLDGKIVDLTDQYAKDPNTLNRLEKMKFVNETLRDSNDNKIREVTSNHDGETVHEIKIKPFYPLRNGKKVADFADHRFYTYNNEKVSESWHMGIDFASVAGASIVASNDGRVTFAGENGIYGLNIIIDHGFGLHSLYAHCSSAKVKVGDTVTAGQEIGNTGTSGLALGDHLHFGILVQGEEVRPQQWMDKKWMQDNITSVLEAAKKMIQKQ</sequence>
<dbReference type="InterPro" id="IPR016047">
    <property type="entry name" value="M23ase_b-sheet_dom"/>
</dbReference>
<keyword evidence="2" id="KW-0472">Membrane</keyword>
<dbReference type="Proteomes" id="UP000682951">
    <property type="component" value="Unassembled WGS sequence"/>
</dbReference>
<evidence type="ECO:0000259" key="3">
    <source>
        <dbReference type="Pfam" id="PF01551"/>
    </source>
</evidence>
<evidence type="ECO:0000313" key="4">
    <source>
        <dbReference type="EMBL" id="MBR8464301.1"/>
    </source>
</evidence>
<keyword evidence="2" id="KW-1133">Transmembrane helix</keyword>
<dbReference type="Gene3D" id="2.70.70.10">
    <property type="entry name" value="Glucose Permease (Domain IIA)"/>
    <property type="match status" value="1"/>
</dbReference>
<evidence type="ECO:0000313" key="5">
    <source>
        <dbReference type="Proteomes" id="UP000682951"/>
    </source>
</evidence>
<reference evidence="4 5" key="1">
    <citation type="submission" date="2021-04" db="EMBL/GenBank/DDBJ databases">
        <title>Molecular and phenotypic characterization and identification of bacterial isolates recovered from the Anatolian ground squirrels (Spermophilus xanthoprymnus) and which have the potential to form a new species in the Campylobacter genus.</title>
        <authorList>
            <person name="Aydin F."/>
            <person name="Abay S."/>
            <person name="Kayman T."/>
            <person name="Karakaya E."/>
            <person name="Mustak H.K."/>
            <person name="Mustak I.B."/>
            <person name="Bilgin N."/>
            <person name="Duzler A."/>
            <person name="Sahin O."/>
            <person name="Guran O."/>
            <person name="Saticioglu I.B."/>
        </authorList>
    </citation>
    <scope>NUCLEOTIDE SEQUENCE [LARGE SCALE GENOMIC DNA]</scope>
    <source>
        <strain evidence="5">faydin-G24</strain>
    </source>
</reference>